<dbReference type="GO" id="GO:0043041">
    <property type="term" value="P:amino acid activation for nonribosomal peptide biosynthetic process"/>
    <property type="evidence" value="ECO:0007669"/>
    <property type="project" value="TreeGrafter"/>
</dbReference>
<dbReference type="SUPFAM" id="SSF56801">
    <property type="entry name" value="Acetyl-CoA synthetase-like"/>
    <property type="match status" value="3"/>
</dbReference>
<evidence type="ECO:0000313" key="7">
    <source>
        <dbReference type="EMBL" id="EGX58025.1"/>
    </source>
</evidence>
<dbReference type="Gene3D" id="3.40.50.12780">
    <property type="entry name" value="N-terminal domain of ligase-like"/>
    <property type="match status" value="1"/>
</dbReference>
<evidence type="ECO:0000256" key="1">
    <source>
        <dbReference type="ARBA" id="ARBA00001957"/>
    </source>
</evidence>
<dbReference type="SUPFAM" id="SSF52777">
    <property type="entry name" value="CoA-dependent acyltransferases"/>
    <property type="match status" value="4"/>
</dbReference>
<keyword evidence="3" id="KW-0596">Phosphopantetheine</keyword>
<dbReference type="FunFam" id="1.10.1200.10:FF:000016">
    <property type="entry name" value="Non-ribosomal peptide synthase"/>
    <property type="match status" value="2"/>
</dbReference>
<dbReference type="PANTHER" id="PTHR45527">
    <property type="entry name" value="NONRIBOSOMAL PEPTIDE SYNTHETASE"/>
    <property type="match status" value="1"/>
</dbReference>
<dbReference type="PROSITE" id="PS00012">
    <property type="entry name" value="PHOSPHOPANTETHEINE"/>
    <property type="match status" value="1"/>
</dbReference>
<dbReference type="InterPro" id="IPR010071">
    <property type="entry name" value="AA_adenyl_dom"/>
</dbReference>
<feature type="non-terminal residue" evidence="7">
    <location>
        <position position="1"/>
    </location>
</feature>
<dbReference type="Pfam" id="PF00550">
    <property type="entry name" value="PP-binding"/>
    <property type="match status" value="3"/>
</dbReference>
<accession>G2GER4</accession>
<dbReference type="Gene3D" id="3.30.559.30">
    <property type="entry name" value="Nonribosomal peptide synthetase, condensation domain"/>
    <property type="match status" value="2"/>
</dbReference>
<comment type="caution">
    <text evidence="7">The sequence shown here is derived from an EMBL/GenBank/DDBJ whole genome shotgun (WGS) entry which is preliminary data.</text>
</comment>
<evidence type="ECO:0000259" key="6">
    <source>
        <dbReference type="PROSITE" id="PS50075"/>
    </source>
</evidence>
<keyword evidence="4" id="KW-0597">Phosphoprotein</keyword>
<dbReference type="InterPro" id="IPR000873">
    <property type="entry name" value="AMP-dep_synth/lig_dom"/>
</dbReference>
<dbReference type="NCBIfam" id="TIGR01733">
    <property type="entry name" value="AA-adenyl-dom"/>
    <property type="match status" value="1"/>
</dbReference>
<dbReference type="GO" id="GO:0005829">
    <property type="term" value="C:cytosol"/>
    <property type="evidence" value="ECO:0007669"/>
    <property type="project" value="TreeGrafter"/>
</dbReference>
<dbReference type="CDD" id="cd05930">
    <property type="entry name" value="A_NRPS"/>
    <property type="match status" value="1"/>
</dbReference>
<dbReference type="Gene3D" id="3.30.300.30">
    <property type="match status" value="2"/>
</dbReference>
<dbReference type="InterPro" id="IPR001031">
    <property type="entry name" value="Thioesterase"/>
</dbReference>
<dbReference type="Gene3D" id="2.30.38.10">
    <property type="entry name" value="Luciferase, Domain 3"/>
    <property type="match status" value="1"/>
</dbReference>
<dbReference type="EMBL" id="AGBF01000070">
    <property type="protein sequence ID" value="EGX58025.1"/>
    <property type="molecule type" value="Genomic_DNA"/>
</dbReference>
<evidence type="ECO:0000256" key="3">
    <source>
        <dbReference type="ARBA" id="ARBA00022450"/>
    </source>
</evidence>
<dbReference type="InterPro" id="IPR023213">
    <property type="entry name" value="CAT-like_dom_sf"/>
</dbReference>
<gene>
    <name evidence="7" type="ORF">SZN_19987</name>
</gene>
<dbReference type="InterPro" id="IPR045851">
    <property type="entry name" value="AMP-bd_C_sf"/>
</dbReference>
<dbReference type="FunFam" id="2.30.38.10:FF:000001">
    <property type="entry name" value="Non-ribosomal peptide synthetase PvdI"/>
    <property type="match status" value="1"/>
</dbReference>
<dbReference type="InterPro" id="IPR006162">
    <property type="entry name" value="Ppantetheine_attach_site"/>
</dbReference>
<dbReference type="SUPFAM" id="SSF47336">
    <property type="entry name" value="ACP-like"/>
    <property type="match status" value="3"/>
</dbReference>
<dbReference type="GO" id="GO:0072330">
    <property type="term" value="P:monocarboxylic acid biosynthetic process"/>
    <property type="evidence" value="ECO:0007669"/>
    <property type="project" value="UniProtKB-ARBA"/>
</dbReference>
<dbReference type="Gene3D" id="3.40.50.1820">
    <property type="entry name" value="alpha/beta hydrolase"/>
    <property type="match status" value="1"/>
</dbReference>
<evidence type="ECO:0000313" key="8">
    <source>
        <dbReference type="Proteomes" id="UP000004217"/>
    </source>
</evidence>
<organism evidence="7 8">
    <name type="scientific">Streptomyces zinciresistens K42</name>
    <dbReference type="NCBI Taxonomy" id="700597"/>
    <lineage>
        <taxon>Bacteria</taxon>
        <taxon>Bacillati</taxon>
        <taxon>Actinomycetota</taxon>
        <taxon>Actinomycetes</taxon>
        <taxon>Kitasatosporales</taxon>
        <taxon>Streptomycetaceae</taxon>
        <taxon>Streptomyces</taxon>
    </lineage>
</organism>
<dbReference type="GO" id="GO:0044550">
    <property type="term" value="P:secondary metabolite biosynthetic process"/>
    <property type="evidence" value="ECO:0007669"/>
    <property type="project" value="UniProtKB-ARBA"/>
</dbReference>
<dbReference type="InterPro" id="IPR036736">
    <property type="entry name" value="ACP-like_sf"/>
</dbReference>
<reference evidence="7 8" key="1">
    <citation type="submission" date="2011-08" db="EMBL/GenBank/DDBJ databases">
        <authorList>
            <person name="Lin Y."/>
            <person name="Hao X."/>
            <person name="Johnstone L."/>
            <person name="Miller S.J."/>
            <person name="Wei G."/>
            <person name="Rensing C."/>
        </authorList>
    </citation>
    <scope>NUCLEOTIDE SEQUENCE [LARGE SCALE GENOMIC DNA]</scope>
    <source>
        <strain evidence="7 8">K42</strain>
    </source>
</reference>
<dbReference type="FunFam" id="3.40.50.980:FF:000001">
    <property type="entry name" value="Non-ribosomal peptide synthetase"/>
    <property type="match status" value="1"/>
</dbReference>
<dbReference type="InterPro" id="IPR042099">
    <property type="entry name" value="ANL_N_sf"/>
</dbReference>
<dbReference type="PANTHER" id="PTHR45527:SF1">
    <property type="entry name" value="FATTY ACID SYNTHASE"/>
    <property type="match status" value="1"/>
</dbReference>
<dbReference type="Pfam" id="PF00668">
    <property type="entry name" value="Condensation"/>
    <property type="match status" value="2"/>
</dbReference>
<feature type="domain" description="Carrier" evidence="6">
    <location>
        <begin position="702"/>
        <end position="777"/>
    </location>
</feature>
<dbReference type="PROSITE" id="PS00455">
    <property type="entry name" value="AMP_BINDING"/>
    <property type="match status" value="1"/>
</dbReference>
<dbReference type="PATRIC" id="fig|700597.3.peg.3918"/>
<dbReference type="OrthoDB" id="2472181at2"/>
<dbReference type="InterPro" id="IPR020802">
    <property type="entry name" value="TesA-like"/>
</dbReference>
<dbReference type="InterPro" id="IPR025110">
    <property type="entry name" value="AMP-bd_C"/>
</dbReference>
<dbReference type="InterPro" id="IPR029058">
    <property type="entry name" value="AB_hydrolase_fold"/>
</dbReference>
<dbReference type="SMART" id="SM00823">
    <property type="entry name" value="PKS_PP"/>
    <property type="match status" value="3"/>
</dbReference>
<dbReference type="InterPro" id="IPR009081">
    <property type="entry name" value="PP-bd_ACP"/>
</dbReference>
<feature type="domain" description="Carrier" evidence="6">
    <location>
        <begin position="1761"/>
        <end position="1839"/>
    </location>
</feature>
<sequence>ALRDFVAARLPEYMVPAAFVVLDALPLTPNGKLDRRALPEPLVGGDAEGRAPRTPEEEVLCGLFAAVLGISRVGADEDFFRIGGHSLTATRLISRIRSTLGAELGIGDLFAAPTPAALTARLGRGASRPRPVAVGVRPEPLPLSYAQQRLWFLREWEDGGSTYNIPLAVRLRGVVDRGVLRAALDDVAGRHESLRTLFPAVDGQPRQHITTDARVPLTTSRATEAELPARMAAEAAHDFDLAAELPFRATLFELGGQEQVLMLVLHHIAGDGWSMAPLARDLSTAYSARAAGHAPDWAPLPVQYADYTLWQRGLLGDEDDPDSLAARQLAYWTATLADLPDELTLPADRPRPDTPTHRADAVHLFVPAELQARIGGLAGETGTTLFMVLQAAVAALLSRLGAGTDVPLGTAVAGRTDEGLDDLVGFFVNTLVLRTDVSGDPTFRELLGRVRAADLEAYAHQDLPFERVVEAVNPARSTARHPLFQTMLVLQNTDDGAYDLAGLDTAAEPLSHRAAKFDLSIGVAETFDGAGRQAGLRAEFEYATDLFDRVTVDDLARRFLRLLEAVTAAPDTPVSQAELLTADELHRVLDEWSATVPAEMWRELAGVPAPDRTAAYLLDDHLRPVPAGVSGELYLSVPGPSAPAGDRIVADPHGATGTLMYRTGRRGRWLADGRLDIGTPARQDGDPDPTGPDDPAPAGARRPRTPEEEVLCALFAETLDVPHVGVDDNFFALGGYSLLATRLISRIRTVLDVEVGIRALFGHPTVARLAAHLRAEDTSRPRPVAVGVRPEPLPLSYAQQRLWFLREWEDGGSTYNIPLAVRLRGVVDRGVLRAALDDVAGRHESLRTLFPAVDGQPRQHITTDARVPLSASFCPPVELAGHLRRAARHPFDLATELPLRATLFTLGADDHVLMLVLHHIAGDGWSMAPLARDLSTAYAARAAGLAPDWAPLPVQYADYTLWQRGLLGDEADPDSLAARQLAYWTKALADLPEELTLPADRPRPPVPSHDAGAVTADVPAAAHAGLVRLARESGATLFMVLQAVVAALLSRLGAGTDVPLGTAVAGRTDDGLDDLVGFFVNTLVLRTDVSGDPTFRELLGRVRAADLEAYAHQDLPFERVVEAVNPARSTARHPLFQTMLLLKNGSGGGLRLPGATASEHPVDVHVAEFDLLFGVEESHGADGTPAGLRWTVEYATDLFDHATARTLTDRLLRLLDAVLTDPDAPVGRADVLSAAERDLVLGAWSGHEPAAPPAEAPVHRYFEAQAAARPGAVALVLDERRLTFGELNTLANRLAHELIRRGAGPEDRVAVLLDRSVESVVALLAVLKAGAVYLPLDSGHPADRVAHVLADAGVRLLISSAGPATALAPRTVPVVHVEEGAQDGPGDDPDVPALHPAHPAYILYTSGSTGRPKGVVVEHRALANLLHSHETTLFAAHLRETGRPAARVAVTAPLTFDASWMGLLALFAGHELHLLDDTTRRDPAAMVRYVGRHGVDFLDTTPTYGLEMLEHGLLTTPALTPRTLTFGGEAVPEPLWRRLLAEPGVSAHNFYGPTECTVETLTTPLQGTSTPIVGRPVEGARVYVLDEGLRPVPPGVTGELYIAGRGLARGYAGRPGASAERFVAHPFAHGARMYRSGDLARWRADGTLEFCGRADDQVKVRGFRIEPGEIEAALGRHPDIAHGAVVLREDRPGDKRLVAYAVPLPGRTPEPAALRAFLAGALPEYMVPAAFVLLGALPATANGKLDRGALPAPEYGGLGRAPESALERSLAALFEEVLDVRGTGVDDSFFDLGGHSFLAARAVARIRTLLPDVLGDLTLPGFFRTPTVAALAARAAGGESAGSDLLLPLSTTGTREPLFCVHPVTGLAWCYAGLAAALADRPVYGLQVRRPGADDQALPARWDLLVDDYLARVRAVRPHGPYHLLGWSLGGNIAHAVACRLRADGEEVALLALLDSYPPRGTAGAPLPDPEAIAGFLHREGTAEAGPGTAFDAAFVASLAAAAAHTVALAESAEPGVFDGDLVHFTATEDRDPAAPEAGDWRAHVTGRIHRHAVACAHLDMTRPQPLAEIAALLVRTPHRD</sequence>
<dbReference type="Pfam" id="PF00501">
    <property type="entry name" value="AMP-binding"/>
    <property type="match status" value="1"/>
</dbReference>
<dbReference type="GO" id="GO:0008610">
    <property type="term" value="P:lipid biosynthetic process"/>
    <property type="evidence" value="ECO:0007669"/>
    <property type="project" value="UniProtKB-ARBA"/>
</dbReference>
<evidence type="ECO:0000256" key="2">
    <source>
        <dbReference type="ARBA" id="ARBA00006432"/>
    </source>
</evidence>
<dbReference type="FunFam" id="3.30.300.30:FF:000010">
    <property type="entry name" value="Enterobactin synthetase component F"/>
    <property type="match status" value="1"/>
</dbReference>
<feature type="domain" description="Carrier" evidence="6">
    <location>
        <begin position="51"/>
        <end position="126"/>
    </location>
</feature>
<dbReference type="CDD" id="cd19540">
    <property type="entry name" value="LCL_NRPS-like"/>
    <property type="match status" value="2"/>
</dbReference>
<keyword evidence="8" id="KW-1185">Reference proteome</keyword>
<dbReference type="GO" id="GO:0003824">
    <property type="term" value="F:catalytic activity"/>
    <property type="evidence" value="ECO:0007669"/>
    <property type="project" value="InterPro"/>
</dbReference>
<dbReference type="InterPro" id="IPR020845">
    <property type="entry name" value="AMP-binding_CS"/>
</dbReference>
<comment type="similarity">
    <text evidence="2">Belongs to the ATP-dependent AMP-binding enzyme family.</text>
</comment>
<dbReference type="SUPFAM" id="SSF53474">
    <property type="entry name" value="alpha/beta-Hydrolases"/>
    <property type="match status" value="1"/>
</dbReference>
<dbReference type="PROSITE" id="PS50075">
    <property type="entry name" value="CARRIER"/>
    <property type="match status" value="3"/>
</dbReference>
<dbReference type="Proteomes" id="UP000004217">
    <property type="component" value="Unassembled WGS sequence"/>
</dbReference>
<proteinExistence type="inferred from homology"/>
<dbReference type="InterPro" id="IPR020806">
    <property type="entry name" value="PKS_PP-bd"/>
</dbReference>
<dbReference type="SMART" id="SM00824">
    <property type="entry name" value="PKS_TE"/>
    <property type="match status" value="1"/>
</dbReference>
<dbReference type="Gene3D" id="1.10.1200.10">
    <property type="entry name" value="ACP-like"/>
    <property type="match status" value="2"/>
</dbReference>
<dbReference type="GO" id="GO:0017000">
    <property type="term" value="P:antibiotic biosynthetic process"/>
    <property type="evidence" value="ECO:0007669"/>
    <property type="project" value="UniProtKB-ARBA"/>
</dbReference>
<dbReference type="FunFam" id="3.40.50.12780:FF:000012">
    <property type="entry name" value="Non-ribosomal peptide synthetase"/>
    <property type="match status" value="1"/>
</dbReference>
<evidence type="ECO:0000256" key="4">
    <source>
        <dbReference type="ARBA" id="ARBA00022553"/>
    </source>
</evidence>
<dbReference type="GO" id="GO:0031177">
    <property type="term" value="F:phosphopantetheine binding"/>
    <property type="evidence" value="ECO:0007669"/>
    <property type="project" value="InterPro"/>
</dbReference>
<dbReference type="Gene3D" id="3.30.559.10">
    <property type="entry name" value="Chloramphenicol acetyltransferase-like domain"/>
    <property type="match status" value="2"/>
</dbReference>
<comment type="cofactor">
    <cofactor evidence="1">
        <name>pantetheine 4'-phosphate</name>
        <dbReference type="ChEBI" id="CHEBI:47942"/>
    </cofactor>
</comment>
<dbReference type="Pfam" id="PF00975">
    <property type="entry name" value="Thioesterase"/>
    <property type="match status" value="1"/>
</dbReference>
<name>G2GER4_9ACTN</name>
<feature type="region of interest" description="Disordered" evidence="5">
    <location>
        <begin position="676"/>
        <end position="705"/>
    </location>
</feature>
<evidence type="ECO:0000256" key="5">
    <source>
        <dbReference type="SAM" id="MobiDB-lite"/>
    </source>
</evidence>
<dbReference type="Gene3D" id="3.40.50.980">
    <property type="match status" value="2"/>
</dbReference>
<dbReference type="Pfam" id="PF13193">
    <property type="entry name" value="AMP-binding_C"/>
    <property type="match status" value="1"/>
</dbReference>
<dbReference type="InterPro" id="IPR001242">
    <property type="entry name" value="Condensation_dom"/>
</dbReference>
<protein>
    <submittedName>
        <fullName evidence="7">Amino acid adenylation protein</fullName>
    </submittedName>
</protein>